<dbReference type="SUPFAM" id="SSF159594">
    <property type="entry name" value="XCC0632-like"/>
    <property type="match status" value="1"/>
</dbReference>
<dbReference type="STRING" id="420662.Mpe_A0041"/>
<accession>A2SBR4</accession>
<dbReference type="Gene3D" id="3.40.50.10610">
    <property type="entry name" value="ABC-type transport auxiliary lipoprotein component"/>
    <property type="match status" value="1"/>
</dbReference>
<dbReference type="Proteomes" id="UP000000366">
    <property type="component" value="Chromosome"/>
</dbReference>
<dbReference type="InterPro" id="IPR005586">
    <property type="entry name" value="ABC_trans_aux"/>
</dbReference>
<keyword evidence="4" id="KW-1185">Reference proteome</keyword>
<dbReference type="RefSeq" id="WP_011827642.1">
    <property type="nucleotide sequence ID" value="NC_008825.1"/>
</dbReference>
<evidence type="ECO:0000313" key="3">
    <source>
        <dbReference type="EMBL" id="ABM93003.1"/>
    </source>
</evidence>
<dbReference type="KEGG" id="mpt:Mpe_A0041"/>
<dbReference type="PROSITE" id="PS51257">
    <property type="entry name" value="PROKAR_LIPOPROTEIN"/>
    <property type="match status" value="1"/>
</dbReference>
<dbReference type="AlphaFoldDB" id="A2SBR4"/>
<gene>
    <name evidence="3" type="ordered locus">Mpe_A0041</name>
</gene>
<proteinExistence type="predicted"/>
<keyword evidence="1" id="KW-0732">Signal</keyword>
<sequence>MTLKQPRPRALALVAALVLVQFAAGCASPPPERFYRLAVAAPSAAAPGAATAGDGPVVTVGAVTLPALVDRPQIVTLAAGSRVEVSEAHRWAEPLRFALGRVVAEQLAAALGTPLVYAYPQVAVADAAFRVTLNVQRLDATRGVAVDDELLWTVRRVADGQLRSGRSHGRAVPVDASYDALAAAHVEAMAAVSGDIARAIGELATR</sequence>
<organism evidence="3 4">
    <name type="scientific">Methylibium petroleiphilum (strain ATCC BAA-1232 / LMG 22953 / PM1)</name>
    <dbReference type="NCBI Taxonomy" id="420662"/>
    <lineage>
        <taxon>Bacteria</taxon>
        <taxon>Pseudomonadati</taxon>
        <taxon>Pseudomonadota</taxon>
        <taxon>Betaproteobacteria</taxon>
        <taxon>Burkholderiales</taxon>
        <taxon>Sphaerotilaceae</taxon>
        <taxon>Methylibium</taxon>
    </lineage>
</organism>
<evidence type="ECO:0000313" key="4">
    <source>
        <dbReference type="Proteomes" id="UP000000366"/>
    </source>
</evidence>
<feature type="chain" id="PRO_5002646268" evidence="1">
    <location>
        <begin position="24"/>
        <end position="206"/>
    </location>
</feature>
<evidence type="ECO:0000259" key="2">
    <source>
        <dbReference type="Pfam" id="PF03886"/>
    </source>
</evidence>
<dbReference type="EMBL" id="CP000555">
    <property type="protein sequence ID" value="ABM93003.1"/>
    <property type="molecule type" value="Genomic_DNA"/>
</dbReference>
<protein>
    <submittedName>
        <fullName evidence="3">Putative lipoprotein</fullName>
    </submittedName>
</protein>
<dbReference type="HOGENOM" id="CLU_096001_2_1_4"/>
<name>A2SBR4_METPP</name>
<dbReference type="Pfam" id="PF03886">
    <property type="entry name" value="ABC_trans_aux"/>
    <property type="match status" value="1"/>
</dbReference>
<reference evidence="3 4" key="1">
    <citation type="journal article" date="2007" name="J. Bacteriol.">
        <title>Whole-genome analysis of the methyl tert-butyl ether-degrading beta-proteobacterium Methylibium petroleiphilum PM1.</title>
        <authorList>
            <person name="Kane S.R."/>
            <person name="Chakicherla A.Y."/>
            <person name="Chain P.S.G."/>
            <person name="Schmidt R."/>
            <person name="Shin M.W."/>
            <person name="Legler T.C."/>
            <person name="Scow K.M."/>
            <person name="Larimer F.W."/>
            <person name="Lucas S.M."/>
            <person name="Richardson P.M."/>
            <person name="Hristova K.R."/>
        </authorList>
    </citation>
    <scope>NUCLEOTIDE SEQUENCE [LARGE SCALE GENOMIC DNA]</scope>
    <source>
        <strain evidence="4">ATCC BAA-1232 / LMG 22953 / PM1</strain>
    </source>
</reference>
<keyword evidence="3" id="KW-0449">Lipoprotein</keyword>
<feature type="domain" description="ABC-type transport auxiliary lipoprotein component" evidence="2">
    <location>
        <begin position="35"/>
        <end position="197"/>
    </location>
</feature>
<feature type="signal peptide" evidence="1">
    <location>
        <begin position="1"/>
        <end position="23"/>
    </location>
</feature>
<evidence type="ECO:0000256" key="1">
    <source>
        <dbReference type="SAM" id="SignalP"/>
    </source>
</evidence>
<dbReference type="eggNOG" id="COG3009">
    <property type="taxonomic scope" value="Bacteria"/>
</dbReference>